<evidence type="ECO:0000313" key="2">
    <source>
        <dbReference type="Proteomes" id="UP000198943"/>
    </source>
</evidence>
<reference evidence="2" key="1">
    <citation type="submission" date="2016-10" db="EMBL/GenBank/DDBJ databases">
        <authorList>
            <person name="Varghese N."/>
            <person name="Submissions S."/>
        </authorList>
    </citation>
    <scope>NUCLEOTIDE SEQUENCE [LARGE SCALE GENOMIC DNA]</scope>
    <source>
        <strain evidence="2">DSM 11005</strain>
    </source>
</reference>
<name>A0A1G6K783_9FIRM</name>
<dbReference type="Gene3D" id="3.30.1540.10">
    <property type="entry name" value="formyl-coa transferase, domain 3"/>
    <property type="match status" value="1"/>
</dbReference>
<dbReference type="RefSeq" id="WP_093729787.1">
    <property type="nucleotide sequence ID" value="NZ_FMYW01000004.1"/>
</dbReference>
<dbReference type="PANTHER" id="PTHR48228">
    <property type="entry name" value="SUCCINYL-COA--D-CITRAMALATE COA-TRANSFERASE"/>
    <property type="match status" value="1"/>
</dbReference>
<dbReference type="SUPFAM" id="SSF89796">
    <property type="entry name" value="CoA-transferase family III (CaiB/BaiF)"/>
    <property type="match status" value="1"/>
</dbReference>
<organism evidence="1 2">
    <name type="scientific">Succiniclasticum ruminis</name>
    <dbReference type="NCBI Taxonomy" id="40841"/>
    <lineage>
        <taxon>Bacteria</taxon>
        <taxon>Bacillati</taxon>
        <taxon>Bacillota</taxon>
        <taxon>Negativicutes</taxon>
        <taxon>Acidaminococcales</taxon>
        <taxon>Acidaminococcaceae</taxon>
        <taxon>Succiniclasticum</taxon>
    </lineage>
</organism>
<dbReference type="GO" id="GO:0016740">
    <property type="term" value="F:transferase activity"/>
    <property type="evidence" value="ECO:0007669"/>
    <property type="project" value="UniProtKB-KW"/>
</dbReference>
<gene>
    <name evidence="1" type="ORF">SAMN04487864_10494</name>
</gene>
<accession>A0A1G6K783</accession>
<keyword evidence="1" id="KW-0808">Transferase</keyword>
<sequence length="385" mass="42279">MAEAALQGIKVVDFSQWLPGQYCGMVLADYGADVIKVEGVTGDPNRNFAPRLAPGMSSWNLALNRNKRGITVNLKTEEGKEILKRLLKEADVFLEGFRPGYLQSKGLGYEDVKQVNPRLIYCSITGFGQDSKFKQQPAHDLNIIGLSGMCFLNDSGKVAISEVQVSAIGSALNAAAAISMALLARERTGKGQRIDVSLYNTALSMQIVSLSSIMGCRVTGDTPFGRCAHYYDVYATKDGKYVSVGTIEPKFWQKFCDMIGLPELKDRQHDFAHEEEITQLISEKLKTKTRDEWVALAENGSFCITPVNSPDEVLESDMTAASGMLETRTEDVGTVTYLHSAMKMSDTPGNIRFRAPYAGEHNREVLCALGYTEKEIAAFKAKGIV</sequence>
<dbReference type="Gene3D" id="3.40.50.10540">
    <property type="entry name" value="Crotonobetainyl-coa:carnitine coa-transferase, domain 1"/>
    <property type="match status" value="2"/>
</dbReference>
<protein>
    <submittedName>
        <fullName evidence="1">Crotonobetainyl-CoA:carnitine CoA-transferase CaiB</fullName>
    </submittedName>
</protein>
<dbReference type="Pfam" id="PF02515">
    <property type="entry name" value="CoA_transf_3"/>
    <property type="match status" value="1"/>
</dbReference>
<dbReference type="InterPro" id="IPR050509">
    <property type="entry name" value="CoA-transferase_III"/>
</dbReference>
<dbReference type="PANTHER" id="PTHR48228:SF5">
    <property type="entry name" value="ALPHA-METHYLACYL-COA RACEMASE"/>
    <property type="match status" value="1"/>
</dbReference>
<evidence type="ECO:0000313" key="1">
    <source>
        <dbReference type="EMBL" id="SDC26701.1"/>
    </source>
</evidence>
<dbReference type="InterPro" id="IPR044855">
    <property type="entry name" value="CoA-Trfase_III_dom3_sf"/>
</dbReference>
<dbReference type="OrthoDB" id="9797653at2"/>
<keyword evidence="2" id="KW-1185">Reference proteome</keyword>
<dbReference type="AlphaFoldDB" id="A0A1G6K783"/>
<proteinExistence type="predicted"/>
<dbReference type="InterPro" id="IPR023606">
    <property type="entry name" value="CoA-Trfase_III_dom_1_sf"/>
</dbReference>
<dbReference type="EMBL" id="FMYW01000004">
    <property type="protein sequence ID" value="SDC26701.1"/>
    <property type="molecule type" value="Genomic_DNA"/>
</dbReference>
<dbReference type="Proteomes" id="UP000198943">
    <property type="component" value="Unassembled WGS sequence"/>
</dbReference>
<dbReference type="InterPro" id="IPR003673">
    <property type="entry name" value="CoA-Trfase_fam_III"/>
</dbReference>